<dbReference type="RefSeq" id="WP_230575257.1">
    <property type="nucleotide sequence ID" value="NZ_CAKJTI010000010.1"/>
</dbReference>
<dbReference type="CDD" id="cd04301">
    <property type="entry name" value="NAT_SF"/>
    <property type="match status" value="1"/>
</dbReference>
<dbReference type="Pfam" id="PF13302">
    <property type="entry name" value="Acetyltransf_3"/>
    <property type="match status" value="1"/>
</dbReference>
<reference evidence="2 3" key="1">
    <citation type="submission" date="2021-10" db="EMBL/GenBank/DDBJ databases">
        <authorList>
            <person name="Criscuolo A."/>
        </authorList>
    </citation>
    <scope>NUCLEOTIDE SEQUENCE [LARGE SCALE GENOMIC DNA]</scope>
    <source>
        <strain evidence="3">CIP 111899</strain>
    </source>
</reference>
<gene>
    <name evidence="2" type="ORF">BACCIP111899_02355</name>
</gene>
<dbReference type="InterPro" id="IPR051531">
    <property type="entry name" value="N-acetyltransferase"/>
</dbReference>
<comment type="caution">
    <text evidence="2">The sequence shown here is derived from an EMBL/GenBank/DDBJ whole genome shotgun (WGS) entry which is preliminary data.</text>
</comment>
<dbReference type="InterPro" id="IPR016181">
    <property type="entry name" value="Acyl_CoA_acyltransferase"/>
</dbReference>
<accession>A0ABM8YBR7</accession>
<organism evidence="2 3">
    <name type="scientific">Bacillus rhizoplanae</name>
    <dbReference type="NCBI Taxonomy" id="2880966"/>
    <lineage>
        <taxon>Bacteria</taxon>
        <taxon>Bacillati</taxon>
        <taxon>Bacillota</taxon>
        <taxon>Bacilli</taxon>
        <taxon>Bacillales</taxon>
        <taxon>Bacillaceae</taxon>
        <taxon>Bacillus</taxon>
    </lineage>
</organism>
<dbReference type="InterPro" id="IPR000182">
    <property type="entry name" value="GNAT_dom"/>
</dbReference>
<dbReference type="PANTHER" id="PTHR43792">
    <property type="entry name" value="GNAT FAMILY, PUTATIVE (AFU_ORTHOLOGUE AFUA_3G00765)-RELATED-RELATED"/>
    <property type="match status" value="1"/>
</dbReference>
<feature type="domain" description="N-acetyltransferase" evidence="1">
    <location>
        <begin position="10"/>
        <end position="170"/>
    </location>
</feature>
<dbReference type="PANTHER" id="PTHR43792:SF9">
    <property type="entry name" value="RIBOSOMAL-PROTEIN-ALANINE ACETYLTRANSFERASE"/>
    <property type="match status" value="1"/>
</dbReference>
<evidence type="ECO:0000313" key="3">
    <source>
        <dbReference type="Proteomes" id="UP000789423"/>
    </source>
</evidence>
<dbReference type="Gene3D" id="3.40.630.30">
    <property type="match status" value="1"/>
</dbReference>
<dbReference type="PROSITE" id="PS51186">
    <property type="entry name" value="GNAT"/>
    <property type="match status" value="1"/>
</dbReference>
<sequence length="181" mass="20866">MFPILETERLVLRELIEDDAQGILNCFSNEDVLRYYGQNPLTDLEQVKNIIRNFSNNYKEKRGIKWGIEIKETEGIIGTIGFHDWSSEHKRAEIAYALLPEHWGKGYATEAVLKVISYGFHELELTRIGAVVFTENKASNVLLTKLGFLNEGVLRNYMYQNNVPYDTNVYSLLPTTAFIRN</sequence>
<dbReference type="EMBL" id="CAKJTI010000010">
    <property type="protein sequence ID" value="CAG9613160.1"/>
    <property type="molecule type" value="Genomic_DNA"/>
</dbReference>
<dbReference type="SUPFAM" id="SSF55729">
    <property type="entry name" value="Acyl-CoA N-acyltransferases (Nat)"/>
    <property type="match status" value="1"/>
</dbReference>
<evidence type="ECO:0000313" key="2">
    <source>
        <dbReference type="EMBL" id="CAG9613160.1"/>
    </source>
</evidence>
<name>A0ABM8YBR7_9BACI</name>
<keyword evidence="3" id="KW-1185">Reference proteome</keyword>
<protein>
    <submittedName>
        <fullName evidence="2">IS1595 family transposase ISSpgl1</fullName>
    </submittedName>
</protein>
<dbReference type="Proteomes" id="UP000789423">
    <property type="component" value="Unassembled WGS sequence"/>
</dbReference>
<proteinExistence type="predicted"/>
<evidence type="ECO:0000259" key="1">
    <source>
        <dbReference type="PROSITE" id="PS51186"/>
    </source>
</evidence>